<dbReference type="InterPro" id="IPR014830">
    <property type="entry name" value="Glycolipid_transfer_prot_dom"/>
</dbReference>
<evidence type="ECO:0000259" key="2">
    <source>
        <dbReference type="Pfam" id="PF08718"/>
    </source>
</evidence>
<feature type="domain" description="Glycolipid transfer protein" evidence="2">
    <location>
        <begin position="10"/>
        <end position="122"/>
    </location>
</feature>
<protein>
    <recommendedName>
        <fullName evidence="2">Glycolipid transfer protein domain-containing protein</fullName>
    </recommendedName>
</protein>
<accession>A0A7S2JSV1</accession>
<dbReference type="AlphaFoldDB" id="A0A7S2JSV1"/>
<dbReference type="SUPFAM" id="SSF110004">
    <property type="entry name" value="Glycolipid transfer protein, GLTP"/>
    <property type="match status" value="1"/>
</dbReference>
<feature type="compositionally biased region" description="Polar residues" evidence="1">
    <location>
        <begin position="126"/>
        <end position="137"/>
    </location>
</feature>
<gene>
    <name evidence="3" type="ORF">CBRE1094_LOCUS46904</name>
</gene>
<dbReference type="Gene3D" id="1.10.3520.10">
    <property type="entry name" value="Glycolipid transfer protein"/>
    <property type="match status" value="1"/>
</dbReference>
<sequence>MVLIVKCDEANVRTVRQAWERHGRPDGLRTLLEAEVAAGVQQPTRLKEGSAALALLWSMRMKRFWVSVADGIADASGPPSTTVALASYEAEVEPFHGFLLKHIHRPAMQALPCREKLLSRMAVGWDSSTNQPSTKPDSSAPAGSERMEICLHDLRECVEVTRRVVDHVQGLLDELQLHDPRRL</sequence>
<evidence type="ECO:0000313" key="3">
    <source>
        <dbReference type="EMBL" id="CAD9554931.1"/>
    </source>
</evidence>
<reference evidence="3" key="1">
    <citation type="submission" date="2021-01" db="EMBL/GenBank/DDBJ databases">
        <authorList>
            <person name="Corre E."/>
            <person name="Pelletier E."/>
            <person name="Niang G."/>
            <person name="Scheremetjew M."/>
            <person name="Finn R."/>
            <person name="Kale V."/>
            <person name="Holt S."/>
            <person name="Cochrane G."/>
            <person name="Meng A."/>
            <person name="Brown T."/>
            <person name="Cohen L."/>
        </authorList>
    </citation>
    <scope>NUCLEOTIDE SEQUENCE</scope>
    <source>
        <strain evidence="3">UTEX LB 985</strain>
    </source>
</reference>
<dbReference type="GO" id="GO:0005737">
    <property type="term" value="C:cytoplasm"/>
    <property type="evidence" value="ECO:0007669"/>
    <property type="project" value="InterPro"/>
</dbReference>
<dbReference type="Pfam" id="PF08718">
    <property type="entry name" value="GLTP"/>
    <property type="match status" value="1"/>
</dbReference>
<dbReference type="EMBL" id="HBGU01085921">
    <property type="protein sequence ID" value="CAD9554931.1"/>
    <property type="molecule type" value="Transcribed_RNA"/>
</dbReference>
<dbReference type="InterPro" id="IPR036497">
    <property type="entry name" value="GLTP_sf"/>
</dbReference>
<evidence type="ECO:0000256" key="1">
    <source>
        <dbReference type="SAM" id="MobiDB-lite"/>
    </source>
</evidence>
<organism evidence="3">
    <name type="scientific">Haptolina brevifila</name>
    <dbReference type="NCBI Taxonomy" id="156173"/>
    <lineage>
        <taxon>Eukaryota</taxon>
        <taxon>Haptista</taxon>
        <taxon>Haptophyta</taxon>
        <taxon>Prymnesiophyceae</taxon>
        <taxon>Prymnesiales</taxon>
        <taxon>Prymnesiaceae</taxon>
        <taxon>Haptolina</taxon>
    </lineage>
</organism>
<dbReference type="GO" id="GO:0120013">
    <property type="term" value="F:lipid transfer activity"/>
    <property type="evidence" value="ECO:0007669"/>
    <property type="project" value="InterPro"/>
</dbReference>
<feature type="region of interest" description="Disordered" evidence="1">
    <location>
        <begin position="125"/>
        <end position="144"/>
    </location>
</feature>
<name>A0A7S2JSV1_9EUKA</name>
<proteinExistence type="predicted"/>